<comment type="similarity">
    <text evidence="1">Belongs to the PPR family. P subfamily.</text>
</comment>
<name>A0A678T685_SACOF</name>
<evidence type="ECO:0000256" key="2">
    <source>
        <dbReference type="ARBA" id="ARBA00022737"/>
    </source>
</evidence>
<dbReference type="InterPro" id="IPR011990">
    <property type="entry name" value="TPR-like_helical_dom_sf"/>
</dbReference>
<dbReference type="PANTHER" id="PTHR46128">
    <property type="entry name" value="MITOCHONDRIAL GROUP I INTRON SPLICING FACTOR CCM1"/>
    <property type="match status" value="1"/>
</dbReference>
<feature type="repeat" description="PPR" evidence="4">
    <location>
        <begin position="249"/>
        <end position="283"/>
    </location>
</feature>
<dbReference type="Pfam" id="PF01535">
    <property type="entry name" value="PPR"/>
    <property type="match status" value="1"/>
</dbReference>
<evidence type="ECO:0000256" key="4">
    <source>
        <dbReference type="PROSITE-ProRule" id="PRU00708"/>
    </source>
</evidence>
<sequence>MPFRPSLPRRCPFDRKLTSFLSAVASLADTRSPPAGAVPAVLTPTAYNALMSAYSRAGRHDEVLRLFRSLPFPPTAPLFTTLISSLAASGSKSAALDAFSLLASGLGPTTSAFTALLKSIDAAPSESVYRAFFGTMAAMGCVPDAATYNCLVWMLCDSQRLDEAWGVLDIMLEEGVCPTVRSYTAILHGYCKQGRVLEAERLVDTMIKVGCAPDVISYSVLIQGLCRVGEFGKVERILGESEVKGWTPNAVTYNIYMSALCRMGFLDEAFRQVDVMRSRGVPMTVETVNILFDCLCRDLRFSEAVSLLEYSEELDWNVDVFCYNTLMSRLCDAGDFARVLKLLVDLVKKGIGPDMFSFTIAIRSLCRAGKFKVAKCLLDNKGIEYDAVAFNTLIHGLCMAGDLHEMLQIYMDMTSRNVSPNNFTIGMVIDSFCKKQEFGAAIEVFLEYSEGCLVPDHFIRLNSWLVKAKRWEYVLTLLRAMRSKGLVLDVCLFNSLVRMFCWEGHGKRETFYEVSLILDSMLECLQQIAQLSSNTLNYSTFTRLGGTKLWLGYHEPLYVAQRFKQSKQDYRDEPKGFSGRGRPKLTWDESVKRDLKEWNISKDLAMGRSAWRLAINVPEP</sequence>
<dbReference type="Pfam" id="PF12854">
    <property type="entry name" value="PPR_1"/>
    <property type="match status" value="1"/>
</dbReference>
<dbReference type="InterPro" id="IPR050872">
    <property type="entry name" value="PPR_P_subfamily"/>
</dbReference>
<dbReference type="PROSITE" id="PS51375">
    <property type="entry name" value="PPR"/>
    <property type="match status" value="7"/>
</dbReference>
<dbReference type="AlphaFoldDB" id="A0A678T685"/>
<protein>
    <recommendedName>
        <fullName evidence="6">Pentatricopeptide repeat-containing protein</fullName>
    </recommendedName>
</protein>
<keyword evidence="3" id="KW-0809">Transit peptide</keyword>
<evidence type="ECO:0000313" key="5">
    <source>
        <dbReference type="EMBL" id="AWA44598.1"/>
    </source>
</evidence>
<feature type="repeat" description="PPR" evidence="4">
    <location>
        <begin position="319"/>
        <end position="353"/>
    </location>
</feature>
<keyword evidence="2" id="KW-0677">Repeat</keyword>
<proteinExistence type="inferred from homology"/>
<dbReference type="Gene3D" id="1.25.40.10">
    <property type="entry name" value="Tetratricopeptide repeat domain"/>
    <property type="match status" value="6"/>
</dbReference>
<feature type="repeat" description="PPR" evidence="4">
    <location>
        <begin position="214"/>
        <end position="248"/>
    </location>
</feature>
<evidence type="ECO:0000256" key="3">
    <source>
        <dbReference type="ARBA" id="ARBA00022946"/>
    </source>
</evidence>
<accession>A0A678T685</accession>
<dbReference type="NCBIfam" id="TIGR00756">
    <property type="entry name" value="PPR"/>
    <property type="match status" value="7"/>
</dbReference>
<dbReference type="InterPro" id="IPR002885">
    <property type="entry name" value="PPR_rpt"/>
</dbReference>
<dbReference type="PANTHER" id="PTHR46128:SF211">
    <property type="entry name" value="PENTACOTRIPEPTIDE-REPEAT REGION OF PRORP DOMAIN-CONTAINING PROTEIN"/>
    <property type="match status" value="1"/>
</dbReference>
<gene>
    <name evidence="5" type="ORF">SO77L24_000009</name>
</gene>
<feature type="repeat" description="PPR" evidence="4">
    <location>
        <begin position="386"/>
        <end position="420"/>
    </location>
</feature>
<dbReference type="EMBL" id="MH182501">
    <property type="protein sequence ID" value="AWA44598.1"/>
    <property type="molecule type" value="Genomic_DNA"/>
</dbReference>
<reference evidence="5" key="1">
    <citation type="submission" date="2018-04" db="EMBL/GenBank/DDBJ databases">
        <title>Comparative Analysis of Homologous Sequences of Saccharum officinarum and Saccharum spontaneum Reveals Independent Polyploidization Events.</title>
        <authorList>
            <person name="Sharma A."/>
            <person name="Song J."/>
            <person name="Lin Q."/>
            <person name="Singh R."/>
            <person name="Ramos N."/>
            <person name="Wang K."/>
            <person name="Zhang J."/>
            <person name="Ming R."/>
            <person name="Yu Q."/>
        </authorList>
    </citation>
    <scope>NUCLEOTIDE SEQUENCE</scope>
</reference>
<feature type="repeat" description="PPR" evidence="4">
    <location>
        <begin position="179"/>
        <end position="213"/>
    </location>
</feature>
<evidence type="ECO:0008006" key="6">
    <source>
        <dbReference type="Google" id="ProtNLM"/>
    </source>
</evidence>
<feature type="repeat" description="PPR" evidence="4">
    <location>
        <begin position="43"/>
        <end position="77"/>
    </location>
</feature>
<organism evidence="5">
    <name type="scientific">Saccharum officinarum</name>
    <name type="common">Sugarcane</name>
    <dbReference type="NCBI Taxonomy" id="4547"/>
    <lineage>
        <taxon>Eukaryota</taxon>
        <taxon>Viridiplantae</taxon>
        <taxon>Streptophyta</taxon>
        <taxon>Embryophyta</taxon>
        <taxon>Tracheophyta</taxon>
        <taxon>Spermatophyta</taxon>
        <taxon>Magnoliopsida</taxon>
        <taxon>Liliopsida</taxon>
        <taxon>Poales</taxon>
        <taxon>Poaceae</taxon>
        <taxon>PACMAD clade</taxon>
        <taxon>Panicoideae</taxon>
        <taxon>Andropogonodae</taxon>
        <taxon>Andropogoneae</taxon>
        <taxon>Saccharinae</taxon>
        <taxon>Saccharum</taxon>
        <taxon>Saccharum officinarum species complex</taxon>
    </lineage>
</organism>
<dbReference type="Pfam" id="PF13041">
    <property type="entry name" value="PPR_2"/>
    <property type="match status" value="4"/>
</dbReference>
<feature type="repeat" description="PPR" evidence="4">
    <location>
        <begin position="144"/>
        <end position="178"/>
    </location>
</feature>
<evidence type="ECO:0000256" key="1">
    <source>
        <dbReference type="ARBA" id="ARBA00007626"/>
    </source>
</evidence>